<dbReference type="Gene3D" id="1.10.260.40">
    <property type="entry name" value="lambda repressor-like DNA-binding domains"/>
    <property type="match status" value="1"/>
</dbReference>
<dbReference type="InterPro" id="IPR001387">
    <property type="entry name" value="Cro/C1-type_HTH"/>
</dbReference>
<protein>
    <recommendedName>
        <fullName evidence="1">HTH cro/C1-type domain-containing protein</fullName>
    </recommendedName>
</protein>
<dbReference type="Proteomes" id="UP000236594">
    <property type="component" value="Unassembled WGS sequence"/>
</dbReference>
<dbReference type="OrthoDB" id="9925295at2"/>
<sequence length="80" mass="9150">MQKDISMYLNKITDILQRKRINQNISVEDLVKKCNEAGLNISSDTILKLEKGQYIPNSDQLFIILTALGSEIEIEELIIK</sequence>
<dbReference type="EMBL" id="PPED02000009">
    <property type="protein sequence ID" value="PWN62404.1"/>
    <property type="molecule type" value="Genomic_DNA"/>
</dbReference>
<organism evidence="2 3">
    <name type="scientific">Chryseobacterium phosphatilyticum</name>
    <dbReference type="NCBI Taxonomy" id="475075"/>
    <lineage>
        <taxon>Bacteria</taxon>
        <taxon>Pseudomonadati</taxon>
        <taxon>Bacteroidota</taxon>
        <taxon>Flavobacteriia</taxon>
        <taxon>Flavobacteriales</taxon>
        <taxon>Weeksellaceae</taxon>
        <taxon>Chryseobacterium group</taxon>
        <taxon>Chryseobacterium</taxon>
    </lineage>
</organism>
<dbReference type="SUPFAM" id="SSF47413">
    <property type="entry name" value="lambda repressor-like DNA-binding domains"/>
    <property type="match status" value="1"/>
</dbReference>
<evidence type="ECO:0000313" key="3">
    <source>
        <dbReference type="Proteomes" id="UP000236594"/>
    </source>
</evidence>
<dbReference type="CDD" id="cd00093">
    <property type="entry name" value="HTH_XRE"/>
    <property type="match status" value="1"/>
</dbReference>
<keyword evidence="3" id="KW-1185">Reference proteome</keyword>
<evidence type="ECO:0000259" key="1">
    <source>
        <dbReference type="PROSITE" id="PS50943"/>
    </source>
</evidence>
<dbReference type="PROSITE" id="PS50943">
    <property type="entry name" value="HTH_CROC1"/>
    <property type="match status" value="1"/>
</dbReference>
<proteinExistence type="predicted"/>
<dbReference type="AlphaFoldDB" id="A0A316WLV7"/>
<gene>
    <name evidence="2" type="ORF">C1631_022835</name>
</gene>
<accession>A0A316WLV7</accession>
<feature type="domain" description="HTH cro/C1-type" evidence="1">
    <location>
        <begin position="16"/>
        <end position="77"/>
    </location>
</feature>
<name>A0A316WLV7_9FLAO</name>
<dbReference type="InterPro" id="IPR010982">
    <property type="entry name" value="Lambda_DNA-bd_dom_sf"/>
</dbReference>
<comment type="caution">
    <text evidence="2">The sequence shown here is derived from an EMBL/GenBank/DDBJ whole genome shotgun (WGS) entry which is preliminary data.</text>
</comment>
<evidence type="ECO:0000313" key="2">
    <source>
        <dbReference type="EMBL" id="PWN62404.1"/>
    </source>
</evidence>
<reference evidence="2 3" key="1">
    <citation type="submission" date="2018-04" db="EMBL/GenBank/DDBJ databases">
        <title>Draft Genome Sequence of Phosphate-Solubilizing Chryseobacterium sp. ISE14 that is a Biocontrol and Plant Growth-Promoting Rhizobacterium Isolated from Cucumber.</title>
        <authorList>
            <person name="Jeong J.-J."/>
            <person name="Sang M.K."/>
            <person name="Choi I.-G."/>
            <person name="Kim K.D."/>
        </authorList>
    </citation>
    <scope>NUCLEOTIDE SEQUENCE [LARGE SCALE GENOMIC DNA]</scope>
    <source>
        <strain evidence="2 3">ISE14</strain>
    </source>
</reference>
<dbReference type="RefSeq" id="WP_109714395.1">
    <property type="nucleotide sequence ID" value="NZ_PPED02000009.1"/>
</dbReference>
<dbReference type="GO" id="GO:0003677">
    <property type="term" value="F:DNA binding"/>
    <property type="evidence" value="ECO:0007669"/>
    <property type="project" value="InterPro"/>
</dbReference>